<keyword evidence="3" id="KW-0694">RNA-binding</keyword>
<dbReference type="Proteomes" id="UP000525078">
    <property type="component" value="Unassembled WGS sequence"/>
</dbReference>
<dbReference type="NCBIfam" id="TIGR00166">
    <property type="entry name" value="S6"/>
    <property type="match status" value="1"/>
</dbReference>
<dbReference type="InterPro" id="IPR052965">
    <property type="entry name" value="Pigment-catalase-like"/>
</dbReference>
<dbReference type="GO" id="GO:0003735">
    <property type="term" value="F:structural constituent of ribosome"/>
    <property type="evidence" value="ECO:0007669"/>
    <property type="project" value="InterPro"/>
</dbReference>
<dbReference type="GO" id="GO:0019843">
    <property type="term" value="F:rRNA binding"/>
    <property type="evidence" value="ECO:0007669"/>
    <property type="project" value="UniProtKB-KW"/>
</dbReference>
<dbReference type="InterPro" id="IPR020814">
    <property type="entry name" value="Ribosomal_S6_plastid/chlpt"/>
</dbReference>
<feature type="compositionally biased region" description="Acidic residues" evidence="4">
    <location>
        <begin position="268"/>
        <end position="279"/>
    </location>
</feature>
<accession>A0A7J6ESR6</accession>
<dbReference type="Pfam" id="PF01250">
    <property type="entry name" value="Ribosomal_S6"/>
    <property type="match status" value="1"/>
</dbReference>
<dbReference type="InterPro" id="IPR014717">
    <property type="entry name" value="Transl_elong_EF1B/ribsomal_bS6"/>
</dbReference>
<dbReference type="GO" id="GO:0006412">
    <property type="term" value="P:translation"/>
    <property type="evidence" value="ECO:0007669"/>
    <property type="project" value="InterPro"/>
</dbReference>
<keyword evidence="2" id="KW-0699">rRNA-binding</keyword>
<protein>
    <recommendedName>
        <fullName evidence="7">Desiccation-related protein PCC13-62</fullName>
    </recommendedName>
</protein>
<dbReference type="EMBL" id="JAATIP010000192">
    <property type="protein sequence ID" value="KAF4361405.1"/>
    <property type="molecule type" value="Genomic_DNA"/>
</dbReference>
<proteinExistence type="inferred from homology"/>
<feature type="region of interest" description="Disordered" evidence="4">
    <location>
        <begin position="268"/>
        <end position="309"/>
    </location>
</feature>
<comment type="caution">
    <text evidence="5">The sequence shown here is derived from an EMBL/GenBank/DDBJ whole genome shotgun (WGS) entry which is preliminary data.</text>
</comment>
<dbReference type="GO" id="GO:0005840">
    <property type="term" value="C:ribosome"/>
    <property type="evidence" value="ECO:0007669"/>
    <property type="project" value="InterPro"/>
</dbReference>
<dbReference type="InterPro" id="IPR000529">
    <property type="entry name" value="Ribosomal_bS6"/>
</dbReference>
<dbReference type="InterPro" id="IPR035980">
    <property type="entry name" value="Ribosomal_bS6_sf"/>
</dbReference>
<evidence type="ECO:0008006" key="7">
    <source>
        <dbReference type="Google" id="ProtNLM"/>
    </source>
</evidence>
<evidence type="ECO:0000256" key="2">
    <source>
        <dbReference type="ARBA" id="ARBA00022730"/>
    </source>
</evidence>
<evidence type="ECO:0000256" key="4">
    <source>
        <dbReference type="SAM" id="MobiDB-lite"/>
    </source>
</evidence>
<dbReference type="Pfam" id="PF13668">
    <property type="entry name" value="Ferritin_2"/>
    <property type="match status" value="2"/>
</dbReference>
<dbReference type="Gene3D" id="3.30.70.60">
    <property type="match status" value="1"/>
</dbReference>
<evidence type="ECO:0000313" key="6">
    <source>
        <dbReference type="Proteomes" id="UP000525078"/>
    </source>
</evidence>
<comment type="similarity">
    <text evidence="1">Belongs to the bacterial ribosomal protein bS6 family.</text>
</comment>
<reference evidence="5 6" key="1">
    <citation type="journal article" date="2020" name="bioRxiv">
        <title>Sequence and annotation of 42 cannabis genomes reveals extensive copy number variation in cannabinoid synthesis and pathogen resistance genes.</title>
        <authorList>
            <person name="Mckernan K.J."/>
            <person name="Helbert Y."/>
            <person name="Kane L.T."/>
            <person name="Ebling H."/>
            <person name="Zhang L."/>
            <person name="Liu B."/>
            <person name="Eaton Z."/>
            <person name="Mclaughlin S."/>
            <person name="Kingan S."/>
            <person name="Baybayan P."/>
            <person name="Concepcion G."/>
            <person name="Jordan M."/>
            <person name="Riva A."/>
            <person name="Barbazuk W."/>
            <person name="Harkins T."/>
        </authorList>
    </citation>
    <scope>NUCLEOTIDE SEQUENCE [LARGE SCALE GENOMIC DNA]</scope>
    <source>
        <strain evidence="6">cv. Jamaican Lion 4</strain>
        <tissue evidence="5">Leaf</tissue>
    </source>
</reference>
<dbReference type="AlphaFoldDB" id="A0A7J6ESR6"/>
<evidence type="ECO:0000256" key="1">
    <source>
        <dbReference type="ARBA" id="ARBA00009512"/>
    </source>
</evidence>
<gene>
    <name evidence="5" type="ORF">F8388_012865</name>
</gene>
<evidence type="ECO:0000256" key="3">
    <source>
        <dbReference type="ARBA" id="ARBA00022884"/>
    </source>
</evidence>
<dbReference type="SUPFAM" id="SSF54995">
    <property type="entry name" value="Ribosomal protein S6"/>
    <property type="match status" value="1"/>
</dbReference>
<dbReference type="FunFam" id="3.30.70.60:FF:000002">
    <property type="entry name" value="30S ribosomal protein S6"/>
    <property type="match status" value="1"/>
</dbReference>
<feature type="region of interest" description="Disordered" evidence="4">
    <location>
        <begin position="222"/>
        <end position="245"/>
    </location>
</feature>
<sequence length="833" mass="92799">MDTLLQLHSSVAFLTPNHLNRIGSSGNQTFRFLFLSNGFSSSSSSLSPNSSQRVSVIVGAKKNRKEDTHHFAPKPDEATGPFPESVLFKEINGLNYNNGFSCPIAEKIYEVLKLQLENDLQEEQRLRHYEVVYLIHEKHAEEVESVNAKVNDFLREKRGTIWRISDWGMRRLAYKIQKAKNAHYILMNFEMDAKWINDFKSMLDKDERVIRHLVIKRDEAITEDCPPPPEFHSMRSGMDDDDDEDLEIDDEEYDEDWDAEGEFEDDDGIIVVSDEDEEDRTSRSDAKSKTSKLKAEKRSLQREPRRRTMATTTSTNILALLLMFLIVVIIPKCECSDNYGSVPNSDVDLLEFPLNLEYLEAEFFLFGALGYGLDKVAPNLSKGGPPPIGAKKANLDSLTKDIILQFGWQEVGHLRAIQNTVKGFPRPLLNLSSSSFAQVMDSAFGRKLRPPFDPYLVGGLLGVESGQDAVIRALLYERAMTKVKPYGITVADFTNRISDLRNQLGHGGLKDEGLVVPPFQGAEGRVAGNVLAGDRYSLSYGRTPEEILRIVYGGNGDEHVVGGFYPKGANETPSSTSWNSAWSSNIHRESMRATTPIFALMLILLLLLPKSLAENNYGTSVPKSDVDLLEFPLNLEFFEAEFFLYGALGYGLDKVAPKLTKGGPPPIGATKANLDTLTKDVILQFGLQEVGHLRAIQKTVKGFPRPLLNLSLLGVESGQDAVIRAMLYERRKMIVKPYNINVAEFTNQISKLRNKLGKVGLKDEGLMVPTSLGAEGRVSGNVLSANQDSLSYGRTPMEILRIVYGSGNEHVPGGFYPKGGNGRIAKSYLDHHV</sequence>
<dbReference type="CDD" id="cd00473">
    <property type="entry name" value="bS6"/>
    <property type="match status" value="1"/>
</dbReference>
<dbReference type="PANTHER" id="PTHR31694">
    <property type="entry name" value="DESICCATION-LIKE PROTEIN"/>
    <property type="match status" value="1"/>
</dbReference>
<organism evidence="5 6">
    <name type="scientific">Cannabis sativa</name>
    <name type="common">Hemp</name>
    <name type="synonym">Marijuana</name>
    <dbReference type="NCBI Taxonomy" id="3483"/>
    <lineage>
        <taxon>Eukaryota</taxon>
        <taxon>Viridiplantae</taxon>
        <taxon>Streptophyta</taxon>
        <taxon>Embryophyta</taxon>
        <taxon>Tracheophyta</taxon>
        <taxon>Spermatophyta</taxon>
        <taxon>Magnoliopsida</taxon>
        <taxon>eudicotyledons</taxon>
        <taxon>Gunneridae</taxon>
        <taxon>Pentapetalae</taxon>
        <taxon>rosids</taxon>
        <taxon>fabids</taxon>
        <taxon>Rosales</taxon>
        <taxon>Cannabaceae</taxon>
        <taxon>Cannabis</taxon>
    </lineage>
</organism>
<dbReference type="HAMAP" id="MF_00360">
    <property type="entry name" value="Ribosomal_bS6"/>
    <property type="match status" value="1"/>
</dbReference>
<name>A0A7J6ESR6_CANSA</name>
<feature type="compositionally biased region" description="Basic and acidic residues" evidence="4">
    <location>
        <begin position="280"/>
        <end position="303"/>
    </location>
</feature>
<evidence type="ECO:0000313" key="5">
    <source>
        <dbReference type="EMBL" id="KAF4361405.1"/>
    </source>
</evidence>
<dbReference type="PANTHER" id="PTHR31694:SF12">
    <property type="entry name" value="DESICCATION-LIKE PROTEIN"/>
    <property type="match status" value="1"/>
</dbReference>